<gene>
    <name evidence="3" type="ORF">HII30_18090</name>
</gene>
<dbReference type="RefSeq" id="WP_169506453.1">
    <property type="nucleotide sequence ID" value="NZ_JABBPN010000021.1"/>
</dbReference>
<organism evidence="3 4">
    <name type="scientific">Paenibacillus lemnae</name>
    <dbReference type="NCBI Taxonomy" id="1330551"/>
    <lineage>
        <taxon>Bacteria</taxon>
        <taxon>Bacillati</taxon>
        <taxon>Bacillota</taxon>
        <taxon>Bacilli</taxon>
        <taxon>Bacillales</taxon>
        <taxon>Paenibacillaceae</taxon>
        <taxon>Paenibacillus</taxon>
    </lineage>
</organism>
<dbReference type="PROSITE" id="PS51257">
    <property type="entry name" value="PROKAR_LIPOPROTEIN"/>
    <property type="match status" value="1"/>
</dbReference>
<accession>A0A848M9E5</accession>
<dbReference type="EMBL" id="JABBPN010000021">
    <property type="protein sequence ID" value="NMO97677.1"/>
    <property type="molecule type" value="Genomic_DNA"/>
</dbReference>
<dbReference type="InterPro" id="IPR050490">
    <property type="entry name" value="Bact_solute-bd_prot1"/>
</dbReference>
<dbReference type="AlphaFoldDB" id="A0A848M9E5"/>
<evidence type="ECO:0000256" key="1">
    <source>
        <dbReference type="SAM" id="MobiDB-lite"/>
    </source>
</evidence>
<keyword evidence="4" id="KW-1185">Reference proteome</keyword>
<feature type="signal peptide" evidence="2">
    <location>
        <begin position="1"/>
        <end position="22"/>
    </location>
</feature>
<sequence length="442" mass="48479">MSMKRVGLSIMLLLCTILLLSACGGDSGNGSQTANGGNNGGNTTETPKEEQNEPPAQKSDINFYGKIVEFTSGEPMVAALQDKLKDKYNINGIQVDWANLEKVVKTGIASGKPADVYQFWPQQMTTFVENNQALDLTPYLEANDGEWLKTLNPALMEIGKYDGKYYNVPLSSNFSVMYINKNIFADAGIEVPDQWTWEEFMAAGKQIQEKTGVHPFAIGKDLQAWLYRNGLLSLAKTEDKLEDLAAGNIPANDPIYVKPLQNIKQIYDEKMWYPGEGAISTSRDEAQAAFYQGKAAMLGEVATNATSIVEGAGNFEVAVVLWPSMGTENAFLGGADGLFIPANVKNPDASVEVLKTYLSEDIQKIHAAEGYATANLNVEVSDPVITNVMQNAVYIYPKEITQLSPRLNDYIEKEAIPAYVLSGATDQEVEKQFEKFISDAKK</sequence>
<evidence type="ECO:0000313" key="4">
    <source>
        <dbReference type="Proteomes" id="UP000565468"/>
    </source>
</evidence>
<name>A0A848M9E5_PAELE</name>
<dbReference type="Proteomes" id="UP000565468">
    <property type="component" value="Unassembled WGS sequence"/>
</dbReference>
<feature type="chain" id="PRO_5039459187" evidence="2">
    <location>
        <begin position="23"/>
        <end position="442"/>
    </location>
</feature>
<keyword evidence="2" id="KW-0732">Signal</keyword>
<dbReference type="InterPro" id="IPR006059">
    <property type="entry name" value="SBP"/>
</dbReference>
<dbReference type="Gene3D" id="3.40.190.10">
    <property type="entry name" value="Periplasmic binding protein-like II"/>
    <property type="match status" value="1"/>
</dbReference>
<dbReference type="PANTHER" id="PTHR43649">
    <property type="entry name" value="ARABINOSE-BINDING PROTEIN-RELATED"/>
    <property type="match status" value="1"/>
</dbReference>
<dbReference type="PANTHER" id="PTHR43649:SF12">
    <property type="entry name" value="DIACETYLCHITOBIOSE BINDING PROTEIN DASA"/>
    <property type="match status" value="1"/>
</dbReference>
<comment type="caution">
    <text evidence="3">The sequence shown here is derived from an EMBL/GenBank/DDBJ whole genome shotgun (WGS) entry which is preliminary data.</text>
</comment>
<feature type="region of interest" description="Disordered" evidence="1">
    <location>
        <begin position="29"/>
        <end position="58"/>
    </location>
</feature>
<dbReference type="SUPFAM" id="SSF53850">
    <property type="entry name" value="Periplasmic binding protein-like II"/>
    <property type="match status" value="1"/>
</dbReference>
<protein>
    <submittedName>
        <fullName evidence="3">Extracellular solute-binding protein</fullName>
    </submittedName>
</protein>
<proteinExistence type="predicted"/>
<evidence type="ECO:0000313" key="3">
    <source>
        <dbReference type="EMBL" id="NMO97677.1"/>
    </source>
</evidence>
<dbReference type="Pfam" id="PF01547">
    <property type="entry name" value="SBP_bac_1"/>
    <property type="match status" value="1"/>
</dbReference>
<evidence type="ECO:0000256" key="2">
    <source>
        <dbReference type="SAM" id="SignalP"/>
    </source>
</evidence>
<reference evidence="3 4" key="1">
    <citation type="submission" date="2020-04" db="EMBL/GenBank/DDBJ databases">
        <title>Paenibacillus algicola sp. nov., a novel marine bacterium producing alginate lyase.</title>
        <authorList>
            <person name="Huang H."/>
        </authorList>
    </citation>
    <scope>NUCLEOTIDE SEQUENCE [LARGE SCALE GENOMIC DNA]</scope>
    <source>
        <strain evidence="3 4">L7-75</strain>
    </source>
</reference>
<feature type="compositionally biased region" description="Low complexity" evidence="1">
    <location>
        <begin position="29"/>
        <end position="45"/>
    </location>
</feature>